<gene>
    <name evidence="2" type="ORF">K493DRAFT_341698</name>
</gene>
<keyword evidence="3" id="KW-1185">Reference proteome</keyword>
<organism evidence="2 3">
    <name type="scientific">Basidiobolus meristosporus CBS 931.73</name>
    <dbReference type="NCBI Taxonomy" id="1314790"/>
    <lineage>
        <taxon>Eukaryota</taxon>
        <taxon>Fungi</taxon>
        <taxon>Fungi incertae sedis</taxon>
        <taxon>Zoopagomycota</taxon>
        <taxon>Entomophthoromycotina</taxon>
        <taxon>Basidiobolomycetes</taxon>
        <taxon>Basidiobolales</taxon>
        <taxon>Basidiobolaceae</taxon>
        <taxon>Basidiobolus</taxon>
    </lineage>
</organism>
<name>A0A1Y1XJV4_9FUNG</name>
<protein>
    <submittedName>
        <fullName evidence="2">Uncharacterized protein</fullName>
    </submittedName>
</protein>
<dbReference type="InParanoid" id="A0A1Y1XJV4"/>
<accession>A0A1Y1XJV4</accession>
<dbReference type="OrthoDB" id="2158148at2759"/>
<proteinExistence type="predicted"/>
<comment type="caution">
    <text evidence="2">The sequence shown here is derived from an EMBL/GenBank/DDBJ whole genome shotgun (WGS) entry which is preliminary data.</text>
</comment>
<sequence>MKHIFGPEIDCKLTDASLLEEVDAAMRSMDYTYNTQFYNWIHNENNVDYIAYYMRKIIADYEETNVKSVYRAIKWLVNEWSVQRTAELLVKLFYHWGIDCPKFAGLIAQVVDEWDIKQTIELVVTLVIGERSSKVAQFIKQLTISWGTLATVQLVKCIGIRLRWNERYFKHFLFHFASMHRGTTSNVMPPPLSPSEYDHSTRMIINHIRQQFQARRILLQQQRFVPSDAEMVDSCFSLVEFSTAIFERILSHSLHTLEMPLYRPEPISAANSYKHKSPKYPYPSHHLARLPFYLDLDRGEQTGSYTSPEQSVRSYGQAMEGYRESVQYEGHSHCCPTYAGASTSSAASSPSSSLLEKITPSHPNRTEARPPSLVFNENNVNPN</sequence>
<reference evidence="2 3" key="1">
    <citation type="submission" date="2016-07" db="EMBL/GenBank/DDBJ databases">
        <title>Pervasive Adenine N6-methylation of Active Genes in Fungi.</title>
        <authorList>
            <consortium name="DOE Joint Genome Institute"/>
            <person name="Mondo S.J."/>
            <person name="Dannebaum R.O."/>
            <person name="Kuo R.C."/>
            <person name="Labutti K."/>
            <person name="Haridas S."/>
            <person name="Kuo A."/>
            <person name="Salamov A."/>
            <person name="Ahrendt S.R."/>
            <person name="Lipzen A."/>
            <person name="Sullivan W."/>
            <person name="Andreopoulos W.B."/>
            <person name="Clum A."/>
            <person name="Lindquist E."/>
            <person name="Daum C."/>
            <person name="Ramamoorthy G.K."/>
            <person name="Gryganskyi A."/>
            <person name="Culley D."/>
            <person name="Magnuson J.K."/>
            <person name="James T.Y."/>
            <person name="O'Malley M.A."/>
            <person name="Stajich J.E."/>
            <person name="Spatafora J.W."/>
            <person name="Visel A."/>
            <person name="Grigoriev I.V."/>
        </authorList>
    </citation>
    <scope>NUCLEOTIDE SEQUENCE [LARGE SCALE GENOMIC DNA]</scope>
    <source>
        <strain evidence="2 3">CBS 931.73</strain>
    </source>
</reference>
<dbReference type="Proteomes" id="UP000193498">
    <property type="component" value="Unassembled WGS sequence"/>
</dbReference>
<dbReference type="AlphaFoldDB" id="A0A1Y1XJV4"/>
<dbReference type="EMBL" id="MCFE01000580">
    <property type="protein sequence ID" value="ORX86028.1"/>
    <property type="molecule type" value="Genomic_DNA"/>
</dbReference>
<evidence type="ECO:0000313" key="2">
    <source>
        <dbReference type="EMBL" id="ORX86028.1"/>
    </source>
</evidence>
<feature type="compositionally biased region" description="Low complexity" evidence="1">
    <location>
        <begin position="340"/>
        <end position="353"/>
    </location>
</feature>
<feature type="region of interest" description="Disordered" evidence="1">
    <location>
        <begin position="340"/>
        <end position="383"/>
    </location>
</feature>
<evidence type="ECO:0000256" key="1">
    <source>
        <dbReference type="SAM" id="MobiDB-lite"/>
    </source>
</evidence>
<evidence type="ECO:0000313" key="3">
    <source>
        <dbReference type="Proteomes" id="UP000193498"/>
    </source>
</evidence>